<evidence type="ECO:0000313" key="3">
    <source>
        <dbReference type="Proteomes" id="UP000295621"/>
    </source>
</evidence>
<dbReference type="AlphaFoldDB" id="A0A4V6PB17"/>
<feature type="domain" description="TfoX N-terminal" evidence="1">
    <location>
        <begin position="17"/>
        <end position="103"/>
    </location>
</feature>
<accession>A0A4V6PB17</accession>
<reference evidence="2 3" key="1">
    <citation type="submission" date="2019-02" db="EMBL/GenBank/DDBJ databases">
        <title>Draft genome sequences of novel Actinobacteria.</title>
        <authorList>
            <person name="Sahin N."/>
            <person name="Ay H."/>
            <person name="Saygin H."/>
        </authorList>
    </citation>
    <scope>NUCLEOTIDE SEQUENCE [LARGE SCALE GENOMIC DNA]</scope>
    <source>
        <strain evidence="2 3">KC603</strain>
    </source>
</reference>
<dbReference type="Proteomes" id="UP000295621">
    <property type="component" value="Unassembled WGS sequence"/>
</dbReference>
<protein>
    <submittedName>
        <fullName evidence="2">TfoX family protein</fullName>
    </submittedName>
</protein>
<dbReference type="Gene3D" id="3.30.1460.30">
    <property type="entry name" value="YgaC/TfoX-N like chaperone"/>
    <property type="match status" value="1"/>
</dbReference>
<gene>
    <name evidence="2" type="ORF">E1212_20225</name>
</gene>
<sequence length="109" mass="11765">MAFDDGLATRVREIVGERSGCSEKRMFGSLVFFLDGNMACGVQDDGLLVRLAPADREAGLGEPGTRPFELTGRPMRNWLVVDAAAVAEDADLRRWVGRGLAFAGTLPPK</sequence>
<keyword evidence="3" id="KW-1185">Reference proteome</keyword>
<name>A0A4V6PB17_9ACTN</name>
<dbReference type="EMBL" id="SMKL01000051">
    <property type="protein sequence ID" value="TDC48705.1"/>
    <property type="molecule type" value="Genomic_DNA"/>
</dbReference>
<evidence type="ECO:0000259" key="1">
    <source>
        <dbReference type="Pfam" id="PF04993"/>
    </source>
</evidence>
<dbReference type="Pfam" id="PF04993">
    <property type="entry name" value="TfoX_N"/>
    <property type="match status" value="1"/>
</dbReference>
<dbReference type="InterPro" id="IPR007076">
    <property type="entry name" value="TfoX_N"/>
</dbReference>
<organism evidence="2 3">
    <name type="scientific">Jiangella ureilytica</name>
    <dbReference type="NCBI Taxonomy" id="2530374"/>
    <lineage>
        <taxon>Bacteria</taxon>
        <taxon>Bacillati</taxon>
        <taxon>Actinomycetota</taxon>
        <taxon>Actinomycetes</taxon>
        <taxon>Jiangellales</taxon>
        <taxon>Jiangellaceae</taxon>
        <taxon>Jiangella</taxon>
    </lineage>
</organism>
<dbReference type="SUPFAM" id="SSF159894">
    <property type="entry name" value="YgaC/TfoX-N like"/>
    <property type="match status" value="1"/>
</dbReference>
<dbReference type="RefSeq" id="WP_131985771.1">
    <property type="nucleotide sequence ID" value="NZ_SMKL01000051.1"/>
</dbReference>
<comment type="caution">
    <text evidence="2">The sequence shown here is derived from an EMBL/GenBank/DDBJ whole genome shotgun (WGS) entry which is preliminary data.</text>
</comment>
<proteinExistence type="predicted"/>
<dbReference type="OrthoDB" id="214902at2"/>
<evidence type="ECO:0000313" key="2">
    <source>
        <dbReference type="EMBL" id="TDC48705.1"/>
    </source>
</evidence>